<reference evidence="1 2" key="1">
    <citation type="journal article" date="2019" name="Nat. Ecol. Evol.">
        <title>Megaphylogeny resolves global patterns of mushroom evolution.</title>
        <authorList>
            <person name="Varga T."/>
            <person name="Krizsan K."/>
            <person name="Foldi C."/>
            <person name="Dima B."/>
            <person name="Sanchez-Garcia M."/>
            <person name="Sanchez-Ramirez S."/>
            <person name="Szollosi G.J."/>
            <person name="Szarkandi J.G."/>
            <person name="Papp V."/>
            <person name="Albert L."/>
            <person name="Andreopoulos W."/>
            <person name="Angelini C."/>
            <person name="Antonin V."/>
            <person name="Barry K.W."/>
            <person name="Bougher N.L."/>
            <person name="Buchanan P."/>
            <person name="Buyck B."/>
            <person name="Bense V."/>
            <person name="Catcheside P."/>
            <person name="Chovatia M."/>
            <person name="Cooper J."/>
            <person name="Damon W."/>
            <person name="Desjardin D."/>
            <person name="Finy P."/>
            <person name="Geml J."/>
            <person name="Haridas S."/>
            <person name="Hughes K."/>
            <person name="Justo A."/>
            <person name="Karasinski D."/>
            <person name="Kautmanova I."/>
            <person name="Kiss B."/>
            <person name="Kocsube S."/>
            <person name="Kotiranta H."/>
            <person name="LaButti K.M."/>
            <person name="Lechner B.E."/>
            <person name="Liimatainen K."/>
            <person name="Lipzen A."/>
            <person name="Lukacs Z."/>
            <person name="Mihaltcheva S."/>
            <person name="Morgado L.N."/>
            <person name="Niskanen T."/>
            <person name="Noordeloos M.E."/>
            <person name="Ohm R.A."/>
            <person name="Ortiz-Santana B."/>
            <person name="Ovrebo C."/>
            <person name="Racz N."/>
            <person name="Riley R."/>
            <person name="Savchenko A."/>
            <person name="Shiryaev A."/>
            <person name="Soop K."/>
            <person name="Spirin V."/>
            <person name="Szebenyi C."/>
            <person name="Tomsovsky M."/>
            <person name="Tulloss R.E."/>
            <person name="Uehling J."/>
            <person name="Grigoriev I.V."/>
            <person name="Vagvolgyi C."/>
            <person name="Papp T."/>
            <person name="Martin F.M."/>
            <person name="Miettinen O."/>
            <person name="Hibbett D.S."/>
            <person name="Nagy L.G."/>
        </authorList>
    </citation>
    <scope>NUCLEOTIDE SEQUENCE [LARGE SCALE GENOMIC DNA]</scope>
    <source>
        <strain evidence="1 2">CBS 121175</strain>
    </source>
</reference>
<proteinExistence type="predicted"/>
<evidence type="ECO:0000313" key="1">
    <source>
        <dbReference type="EMBL" id="TFK25432.1"/>
    </source>
</evidence>
<name>A0A5C3KYB0_COPMA</name>
<dbReference type="AlphaFoldDB" id="A0A5C3KYB0"/>
<sequence>MSFLAGPISGALVAGGVYYGFSNLITRRTEQHQRDLHRLSVRLSETPAFIQAPPPAAARVHHNELSTALKAQWNQEIAYLAAGFRDWNRRAMEWG</sequence>
<dbReference type="OrthoDB" id="3351225at2759"/>
<keyword evidence="2" id="KW-1185">Reference proteome</keyword>
<protein>
    <recommendedName>
        <fullName evidence="3">MICOS complex subunit MIC12</fullName>
    </recommendedName>
</protein>
<accession>A0A5C3KYB0</accession>
<evidence type="ECO:0008006" key="3">
    <source>
        <dbReference type="Google" id="ProtNLM"/>
    </source>
</evidence>
<feature type="non-terminal residue" evidence="1">
    <location>
        <position position="95"/>
    </location>
</feature>
<gene>
    <name evidence="1" type="ORF">FA15DRAFT_550811</name>
</gene>
<dbReference type="EMBL" id="ML210186">
    <property type="protein sequence ID" value="TFK25432.1"/>
    <property type="molecule type" value="Genomic_DNA"/>
</dbReference>
<dbReference type="Proteomes" id="UP000307440">
    <property type="component" value="Unassembled WGS sequence"/>
</dbReference>
<organism evidence="1 2">
    <name type="scientific">Coprinopsis marcescibilis</name>
    <name type="common">Agaric fungus</name>
    <name type="synonym">Psathyrella marcescibilis</name>
    <dbReference type="NCBI Taxonomy" id="230819"/>
    <lineage>
        <taxon>Eukaryota</taxon>
        <taxon>Fungi</taxon>
        <taxon>Dikarya</taxon>
        <taxon>Basidiomycota</taxon>
        <taxon>Agaricomycotina</taxon>
        <taxon>Agaricomycetes</taxon>
        <taxon>Agaricomycetidae</taxon>
        <taxon>Agaricales</taxon>
        <taxon>Agaricineae</taxon>
        <taxon>Psathyrellaceae</taxon>
        <taxon>Coprinopsis</taxon>
    </lineage>
</organism>
<evidence type="ECO:0000313" key="2">
    <source>
        <dbReference type="Proteomes" id="UP000307440"/>
    </source>
</evidence>